<gene>
    <name evidence="2" type="ORF">ADU74_00230</name>
</gene>
<name>A0A9Q1ZGJ6_CLOBO</name>
<reference evidence="2 3" key="1">
    <citation type="submission" date="2015-07" db="EMBL/GenBank/DDBJ databases">
        <title>Draft genome sequences of 17 French Clostridium botulinum group III.</title>
        <authorList>
            <person name="Woudstra C."/>
            <person name="Le Marechal C."/>
            <person name="Souillard R."/>
            <person name="Bayon-Auboyer M.-H."/>
            <person name="Dessouter D."/>
            <person name="Fach P."/>
        </authorList>
    </citation>
    <scope>NUCLEOTIDE SEQUENCE [LARGE SCALE GENOMIC DNA]</scope>
    <source>
        <strain evidence="2 3">12LNRI-CD</strain>
    </source>
</reference>
<protein>
    <recommendedName>
        <fullName evidence="1">DUF8042 domain-containing protein</fullName>
    </recommendedName>
</protein>
<accession>A0A9Q1ZGJ6</accession>
<dbReference type="EMBL" id="LGVR01000001">
    <property type="protein sequence ID" value="KOA90497.1"/>
    <property type="molecule type" value="Genomic_DNA"/>
</dbReference>
<dbReference type="Proteomes" id="UP000037540">
    <property type="component" value="Unassembled WGS sequence"/>
</dbReference>
<dbReference type="OrthoDB" id="1683192at2"/>
<dbReference type="Pfam" id="PF26154">
    <property type="entry name" value="DUF8042"/>
    <property type="match status" value="1"/>
</dbReference>
<dbReference type="InterPro" id="IPR058355">
    <property type="entry name" value="DUF8042"/>
</dbReference>
<evidence type="ECO:0000259" key="1">
    <source>
        <dbReference type="Pfam" id="PF26154"/>
    </source>
</evidence>
<evidence type="ECO:0000313" key="3">
    <source>
        <dbReference type="Proteomes" id="UP000037540"/>
    </source>
</evidence>
<evidence type="ECO:0000313" key="2">
    <source>
        <dbReference type="EMBL" id="KOA90497.1"/>
    </source>
</evidence>
<comment type="caution">
    <text evidence="2">The sequence shown here is derived from an EMBL/GenBank/DDBJ whole genome shotgun (WGS) entry which is preliminary data.</text>
</comment>
<sequence length="115" mass="12937">MNEKIEALITANEYLTNLKGGINQLIEAFEVDNYNKGCSLIPLVAEGIEWFTDIVKLTSDVQKKPIKISNINNILEEVVEAIENEDYTLVGDLFKYEILPILDNAHIEISKLIAS</sequence>
<dbReference type="RefSeq" id="WP_013725316.1">
    <property type="nucleotide sequence ID" value="NZ_LGVO01000042.1"/>
</dbReference>
<feature type="domain" description="DUF8042" evidence="1">
    <location>
        <begin position="1"/>
        <end position="113"/>
    </location>
</feature>
<proteinExistence type="predicted"/>
<organism evidence="2 3">
    <name type="scientific">Clostridium botulinum</name>
    <dbReference type="NCBI Taxonomy" id="1491"/>
    <lineage>
        <taxon>Bacteria</taxon>
        <taxon>Bacillati</taxon>
        <taxon>Bacillota</taxon>
        <taxon>Clostridia</taxon>
        <taxon>Eubacteriales</taxon>
        <taxon>Clostridiaceae</taxon>
        <taxon>Clostridium</taxon>
    </lineage>
</organism>
<dbReference type="AlphaFoldDB" id="A0A9Q1ZGJ6"/>